<keyword evidence="5" id="KW-1133">Transmembrane helix</keyword>
<evidence type="ECO:0000313" key="8">
    <source>
        <dbReference type="Proteomes" id="UP000257109"/>
    </source>
</evidence>
<dbReference type="Gene3D" id="1.10.510.10">
    <property type="entry name" value="Transferase(Phosphotransferase) domain 1"/>
    <property type="match status" value="1"/>
</dbReference>
<dbReference type="PROSITE" id="PS50011">
    <property type="entry name" value="PROTEIN_KINASE_DOM"/>
    <property type="match status" value="1"/>
</dbReference>
<dbReference type="GO" id="GO:0004672">
    <property type="term" value="F:protein kinase activity"/>
    <property type="evidence" value="ECO:0007669"/>
    <property type="project" value="InterPro"/>
</dbReference>
<keyword evidence="3" id="KW-0418">Kinase</keyword>
<evidence type="ECO:0000256" key="2">
    <source>
        <dbReference type="ARBA" id="ARBA00022741"/>
    </source>
</evidence>
<keyword evidence="5" id="KW-0472">Membrane</keyword>
<evidence type="ECO:0000256" key="4">
    <source>
        <dbReference type="ARBA" id="ARBA00022840"/>
    </source>
</evidence>
<comment type="caution">
    <text evidence="7">The sequence shown here is derived from an EMBL/GenBank/DDBJ whole genome shotgun (WGS) entry which is preliminary data.</text>
</comment>
<evidence type="ECO:0000256" key="1">
    <source>
        <dbReference type="ARBA" id="ARBA00022679"/>
    </source>
</evidence>
<dbReference type="InterPro" id="IPR001245">
    <property type="entry name" value="Ser-Thr/Tyr_kinase_cat_dom"/>
</dbReference>
<keyword evidence="1" id="KW-0808">Transferase</keyword>
<dbReference type="InterPro" id="IPR052059">
    <property type="entry name" value="CR_Ser/Thr_kinase"/>
</dbReference>
<dbReference type="InterPro" id="IPR008271">
    <property type="entry name" value="Ser/Thr_kinase_AS"/>
</dbReference>
<name>A0A371HM94_MUCPR</name>
<evidence type="ECO:0000256" key="5">
    <source>
        <dbReference type="SAM" id="Phobius"/>
    </source>
</evidence>
<dbReference type="AlphaFoldDB" id="A0A371HM94"/>
<dbReference type="FunFam" id="1.10.510.10:FF:000560">
    <property type="entry name" value="Putative LRR receptor-like serine/threonine-protein kinase isoform A"/>
    <property type="match status" value="1"/>
</dbReference>
<organism evidence="7 8">
    <name type="scientific">Mucuna pruriens</name>
    <name type="common">Velvet bean</name>
    <name type="synonym">Dolichos pruriens</name>
    <dbReference type="NCBI Taxonomy" id="157652"/>
    <lineage>
        <taxon>Eukaryota</taxon>
        <taxon>Viridiplantae</taxon>
        <taxon>Streptophyta</taxon>
        <taxon>Embryophyta</taxon>
        <taxon>Tracheophyta</taxon>
        <taxon>Spermatophyta</taxon>
        <taxon>Magnoliopsida</taxon>
        <taxon>eudicotyledons</taxon>
        <taxon>Gunneridae</taxon>
        <taxon>Pentapetalae</taxon>
        <taxon>rosids</taxon>
        <taxon>fabids</taxon>
        <taxon>Fabales</taxon>
        <taxon>Fabaceae</taxon>
        <taxon>Papilionoideae</taxon>
        <taxon>50 kb inversion clade</taxon>
        <taxon>NPAAA clade</taxon>
        <taxon>indigoferoid/millettioid clade</taxon>
        <taxon>Phaseoleae</taxon>
        <taxon>Mucuna</taxon>
    </lineage>
</organism>
<feature type="non-terminal residue" evidence="7">
    <location>
        <position position="1"/>
    </location>
</feature>
<protein>
    <submittedName>
        <fullName evidence="7">LRR receptor-like serine/threonine-protein kinase</fullName>
    </submittedName>
</protein>
<dbReference type="Gene3D" id="3.30.200.20">
    <property type="entry name" value="Phosphorylase Kinase, domain 1"/>
    <property type="match status" value="1"/>
</dbReference>
<gene>
    <name evidence="7" type="ORF">CR513_12432</name>
</gene>
<dbReference type="OrthoDB" id="4062651at2759"/>
<keyword evidence="4" id="KW-0067">ATP-binding</keyword>
<keyword evidence="8" id="KW-1185">Reference proteome</keyword>
<dbReference type="STRING" id="157652.A0A371HM94"/>
<evidence type="ECO:0000256" key="3">
    <source>
        <dbReference type="ARBA" id="ARBA00022777"/>
    </source>
</evidence>
<dbReference type="GO" id="GO:0005524">
    <property type="term" value="F:ATP binding"/>
    <property type="evidence" value="ECO:0007669"/>
    <property type="project" value="UniProtKB-KW"/>
</dbReference>
<dbReference type="CDD" id="cd14066">
    <property type="entry name" value="STKc_IRAK"/>
    <property type="match status" value="1"/>
</dbReference>
<dbReference type="Pfam" id="PF07714">
    <property type="entry name" value="PK_Tyr_Ser-Thr"/>
    <property type="match status" value="1"/>
</dbReference>
<dbReference type="Proteomes" id="UP000257109">
    <property type="component" value="Unassembled WGS sequence"/>
</dbReference>
<sequence>MTILTNTVKPECLLLSPRMPRRILQAEEPPSSSADLQISAPHRDPGVFFFLGGIVVLIILLILVFIFWRRIKRPAKMMENTAPISQQQGPMEFFSGNLRTISYFDFRTLRRATKNFHPKKLLGSGGFGPVYQGKLADGRLVAVKTLSLDKSHQGEREFLAEVRMITSIQHKNLVRLLGCCTDGPQRILVYEYMKNRSLDLIIYGKSDQFLNWSTRFQIILGVARGLQYLHEDSHLRIVHRDIKASNILLDDKFQPRIGDFGLARFFPEDQAYLSTQFAGTLGYTAPEYAIRGELSEKADIYSFGVLVLEIISCRKNTDLSLPSEMQYLPEYAWKLYEKSMLMKIVDPKLGEHGIEEKDVMQAFHVALLCLQPHADLRPAMSEIVALLTFKAEMVTTPMKPAFIDRRRVMDDEKHSWEAISEAFTTASVK</sequence>
<feature type="domain" description="Protein kinase" evidence="6">
    <location>
        <begin position="116"/>
        <end position="389"/>
    </location>
</feature>
<proteinExistence type="predicted"/>
<dbReference type="SMART" id="SM00220">
    <property type="entry name" value="S_TKc"/>
    <property type="match status" value="1"/>
</dbReference>
<dbReference type="SUPFAM" id="SSF56112">
    <property type="entry name" value="Protein kinase-like (PK-like)"/>
    <property type="match status" value="1"/>
</dbReference>
<evidence type="ECO:0000313" key="7">
    <source>
        <dbReference type="EMBL" id="RDY03921.1"/>
    </source>
</evidence>
<dbReference type="InterPro" id="IPR011009">
    <property type="entry name" value="Kinase-like_dom_sf"/>
</dbReference>
<dbReference type="InterPro" id="IPR000719">
    <property type="entry name" value="Prot_kinase_dom"/>
</dbReference>
<reference evidence="7" key="1">
    <citation type="submission" date="2018-05" db="EMBL/GenBank/DDBJ databases">
        <title>Draft genome of Mucuna pruriens seed.</title>
        <authorList>
            <person name="Nnadi N.E."/>
            <person name="Vos R."/>
            <person name="Hasami M.H."/>
            <person name="Devisetty U.K."/>
            <person name="Aguiy J.C."/>
        </authorList>
    </citation>
    <scope>NUCLEOTIDE SEQUENCE [LARGE SCALE GENOMIC DNA]</scope>
    <source>
        <strain evidence="7">JCA_2017</strain>
    </source>
</reference>
<accession>A0A371HM94</accession>
<keyword evidence="5" id="KW-0812">Transmembrane</keyword>
<dbReference type="FunFam" id="3.30.200.20:FF:000327">
    <property type="entry name" value="Cysteine-rich receptor-like protein kinase 10"/>
    <property type="match status" value="1"/>
</dbReference>
<evidence type="ECO:0000259" key="6">
    <source>
        <dbReference type="PROSITE" id="PS50011"/>
    </source>
</evidence>
<feature type="transmembrane region" description="Helical" evidence="5">
    <location>
        <begin position="47"/>
        <end position="68"/>
    </location>
</feature>
<dbReference type="PROSITE" id="PS00108">
    <property type="entry name" value="PROTEIN_KINASE_ST"/>
    <property type="match status" value="1"/>
</dbReference>
<keyword evidence="2" id="KW-0547">Nucleotide-binding</keyword>
<dbReference type="PANTHER" id="PTHR47973">
    <property type="entry name" value="CYSTEINE-RICH RECEPTOR-LIKE PROTEIN KINASE 3"/>
    <property type="match status" value="1"/>
</dbReference>
<dbReference type="EMBL" id="QJKJ01002178">
    <property type="protein sequence ID" value="RDY03921.1"/>
    <property type="molecule type" value="Genomic_DNA"/>
</dbReference>